<keyword evidence="7" id="KW-1185">Reference proteome</keyword>
<dbReference type="CDD" id="cd01856">
    <property type="entry name" value="YlqF"/>
    <property type="match status" value="1"/>
</dbReference>
<dbReference type="Proteomes" id="UP000605253">
    <property type="component" value="Unassembled WGS sequence"/>
</dbReference>
<dbReference type="Pfam" id="PF01926">
    <property type="entry name" value="MMR_HSR1"/>
    <property type="match status" value="1"/>
</dbReference>
<evidence type="ECO:0000313" key="7">
    <source>
        <dbReference type="Proteomes" id="UP000605253"/>
    </source>
</evidence>
<evidence type="ECO:0000256" key="1">
    <source>
        <dbReference type="ARBA" id="ARBA00022741"/>
    </source>
</evidence>
<dbReference type="PIRSF" id="PIRSF006230">
    <property type="entry name" value="MG442"/>
    <property type="match status" value="1"/>
</dbReference>
<accession>A0A917CQY2</accession>
<gene>
    <name evidence="6" type="primary">rbgA</name>
    <name evidence="6" type="ORF">GCM10011365_15880</name>
</gene>
<protein>
    <recommendedName>
        <fullName evidence="3">Ribosome biogenesis GTPase A</fullName>
    </recommendedName>
</protein>
<evidence type="ECO:0000256" key="2">
    <source>
        <dbReference type="ARBA" id="ARBA00023134"/>
    </source>
</evidence>
<dbReference type="SUPFAM" id="SSF52540">
    <property type="entry name" value="P-loop containing nucleoside triphosphate hydrolases"/>
    <property type="match status" value="1"/>
</dbReference>
<evidence type="ECO:0000259" key="5">
    <source>
        <dbReference type="PROSITE" id="PS51721"/>
    </source>
</evidence>
<feature type="binding site" evidence="4">
    <location>
        <begin position="124"/>
        <end position="129"/>
    </location>
    <ligand>
        <name>GTP</name>
        <dbReference type="ChEBI" id="CHEBI:37565"/>
    </ligand>
</feature>
<dbReference type="GO" id="GO:0005737">
    <property type="term" value="C:cytoplasm"/>
    <property type="evidence" value="ECO:0007669"/>
    <property type="project" value="UniProtKB-SubCell"/>
</dbReference>
<name>A0A917CQY2_9GAMM</name>
<dbReference type="InterPro" id="IPR006073">
    <property type="entry name" value="GTP-bd"/>
</dbReference>
<evidence type="ECO:0000313" key="6">
    <source>
        <dbReference type="EMBL" id="GGF95366.1"/>
    </source>
</evidence>
<dbReference type="Gene3D" id="3.40.50.300">
    <property type="entry name" value="P-loop containing nucleotide triphosphate hydrolases"/>
    <property type="match status" value="1"/>
</dbReference>
<comment type="subcellular location">
    <subcellularLocation>
        <location evidence="3">Cytoplasm</location>
    </subcellularLocation>
</comment>
<dbReference type="InterPro" id="IPR027417">
    <property type="entry name" value="P-loop_NTPase"/>
</dbReference>
<dbReference type="AlphaFoldDB" id="A0A917CQY2"/>
<comment type="caution">
    <text evidence="6">The sequence shown here is derived from an EMBL/GenBank/DDBJ whole genome shotgun (WGS) entry which is preliminary data.</text>
</comment>
<dbReference type="GO" id="GO:0006412">
    <property type="term" value="P:translation"/>
    <property type="evidence" value="ECO:0007669"/>
    <property type="project" value="TreeGrafter"/>
</dbReference>
<keyword evidence="1 3" id="KW-0547">Nucleotide-binding</keyword>
<comment type="function">
    <text evidence="3">Required for a late step of 50S ribosomal subunit assembly. Has GTPase activity.</text>
</comment>
<keyword evidence="2 3" id="KW-0342">GTP-binding</keyword>
<evidence type="ECO:0000256" key="4">
    <source>
        <dbReference type="PIRSR" id="PIRSR006230-1"/>
    </source>
</evidence>
<dbReference type="EMBL" id="BMEO01000005">
    <property type="protein sequence ID" value="GGF95366.1"/>
    <property type="molecule type" value="Genomic_DNA"/>
</dbReference>
<keyword evidence="3" id="KW-0963">Cytoplasm</keyword>
<evidence type="ECO:0000256" key="3">
    <source>
        <dbReference type="PIRNR" id="PIRNR006230"/>
    </source>
</evidence>
<proteinExistence type="inferred from homology"/>
<dbReference type="PANTHER" id="PTHR45782:SF4">
    <property type="entry name" value="MITOCHONDRIAL RIBOSOME-ASSOCIATED GTPASE 1"/>
    <property type="match status" value="1"/>
</dbReference>
<dbReference type="PROSITE" id="PS51721">
    <property type="entry name" value="G_CP"/>
    <property type="match status" value="1"/>
</dbReference>
<dbReference type="GO" id="GO:0005525">
    <property type="term" value="F:GTP binding"/>
    <property type="evidence" value="ECO:0007669"/>
    <property type="project" value="UniProtKB-KW"/>
</dbReference>
<dbReference type="GO" id="GO:0003924">
    <property type="term" value="F:GTPase activity"/>
    <property type="evidence" value="ECO:0007669"/>
    <property type="project" value="TreeGrafter"/>
</dbReference>
<dbReference type="InterPro" id="IPR023179">
    <property type="entry name" value="GTP-bd_ortho_bundle_sf"/>
</dbReference>
<dbReference type="InterPro" id="IPR016478">
    <property type="entry name" value="GTPase_MTG1"/>
</dbReference>
<reference evidence="6" key="1">
    <citation type="journal article" date="2014" name="Int. J. Syst. Evol. Microbiol.">
        <title>Complete genome sequence of Corynebacterium casei LMG S-19264T (=DSM 44701T), isolated from a smear-ripened cheese.</title>
        <authorList>
            <consortium name="US DOE Joint Genome Institute (JGI-PGF)"/>
            <person name="Walter F."/>
            <person name="Albersmeier A."/>
            <person name="Kalinowski J."/>
            <person name="Ruckert C."/>
        </authorList>
    </citation>
    <scope>NUCLEOTIDE SEQUENCE</scope>
    <source>
        <strain evidence="6">CGMCC 1.12181</strain>
    </source>
</reference>
<dbReference type="PANTHER" id="PTHR45782">
    <property type="entry name" value="MITOCHONDRIAL RIBOSOME-ASSOCIATED GTPASE 1"/>
    <property type="match status" value="1"/>
</dbReference>
<feature type="domain" description="CP-type G" evidence="5">
    <location>
        <begin position="13"/>
        <end position="172"/>
    </location>
</feature>
<dbReference type="InterPro" id="IPR030378">
    <property type="entry name" value="G_CP_dom"/>
</dbReference>
<comment type="similarity">
    <text evidence="3">Belongs to the TRAFAC class YlqF/YawG GTPase family. MTG1 subfamily.</text>
</comment>
<feature type="binding site" evidence="4">
    <location>
        <position position="168"/>
    </location>
    <ligand>
        <name>GTP</name>
        <dbReference type="ChEBI" id="CHEBI:37565"/>
    </ligand>
</feature>
<reference evidence="6" key="2">
    <citation type="submission" date="2020-09" db="EMBL/GenBank/DDBJ databases">
        <authorList>
            <person name="Sun Q."/>
            <person name="Zhou Y."/>
        </authorList>
    </citation>
    <scope>NUCLEOTIDE SEQUENCE</scope>
    <source>
        <strain evidence="6">CGMCC 1.12181</strain>
    </source>
</reference>
<feature type="binding site" evidence="4">
    <location>
        <begin position="58"/>
        <end position="61"/>
    </location>
    <ligand>
        <name>GTP</name>
        <dbReference type="ChEBI" id="CHEBI:37565"/>
    </ligand>
</feature>
<dbReference type="Gene3D" id="1.10.1580.10">
    <property type="match status" value="1"/>
</dbReference>
<dbReference type="NCBIfam" id="TIGR03596">
    <property type="entry name" value="GTPase_YlqF"/>
    <property type="match status" value="1"/>
</dbReference>
<dbReference type="InterPro" id="IPR019991">
    <property type="entry name" value="GTP-bd_ribosome_bgen"/>
</dbReference>
<sequence length="313" mass="35243">MTINWFPGHMHKAQKEIRALLPEVDLVIEVLDARLPYSSQNPLLAKIRGHKPTIQLLNKADLADADVTGQWLQAFEQVDQAKAYAVSLSEPAVMKQIPDWCRAMFPEREVNKKPIQVLIMGVPNAGKSTVINVIAERGIATTGDEAAVTKRQQRIKLPKNVILHDTPGVLWPRFDNQYSAHRLAIAGSIKSSVVDMGDLAHFLTAFLAAHYPQAIQERFQVSVDSVFDTADEMAVYELMEAIAKARHFVKAGHQADMERFYRQLITEFRQGQLGRITLETPAMQTKEVAEVEQILAEKAAKKAARKQRFKKKR</sequence>
<organism evidence="6 7">
    <name type="scientific">Marinicella pacifica</name>
    <dbReference type="NCBI Taxonomy" id="1171543"/>
    <lineage>
        <taxon>Bacteria</taxon>
        <taxon>Pseudomonadati</taxon>
        <taxon>Pseudomonadota</taxon>
        <taxon>Gammaproteobacteria</taxon>
        <taxon>Lysobacterales</taxon>
        <taxon>Marinicellaceae</taxon>
        <taxon>Marinicella</taxon>
    </lineage>
</organism>
<dbReference type="RefSeq" id="WP_188365180.1">
    <property type="nucleotide sequence ID" value="NZ_BAABJF010000002.1"/>
</dbReference>